<proteinExistence type="predicted"/>
<dbReference type="Pfam" id="PF08447">
    <property type="entry name" value="PAS_3"/>
    <property type="match status" value="1"/>
</dbReference>
<feature type="non-terminal residue" evidence="2">
    <location>
        <position position="85"/>
    </location>
</feature>
<dbReference type="InterPro" id="IPR000014">
    <property type="entry name" value="PAS"/>
</dbReference>
<feature type="domain" description="PAS" evidence="1">
    <location>
        <begin position="15"/>
        <end position="54"/>
    </location>
</feature>
<dbReference type="EMBL" id="JABCLD010000621">
    <property type="protein sequence ID" value="NMU24883.1"/>
    <property type="molecule type" value="Genomic_DNA"/>
</dbReference>
<dbReference type="InterPro" id="IPR013655">
    <property type="entry name" value="PAS_fold_3"/>
</dbReference>
<dbReference type="AlphaFoldDB" id="A0A7Y0S287"/>
<dbReference type="PROSITE" id="PS50112">
    <property type="entry name" value="PAS"/>
    <property type="match status" value="1"/>
</dbReference>
<evidence type="ECO:0000259" key="1">
    <source>
        <dbReference type="PROSITE" id="PS50112"/>
    </source>
</evidence>
<evidence type="ECO:0000313" key="3">
    <source>
        <dbReference type="Proteomes" id="UP000555836"/>
    </source>
</evidence>
<organism evidence="2 3">
    <name type="scientific">Vibrio parahaemolyticus</name>
    <dbReference type="NCBI Taxonomy" id="670"/>
    <lineage>
        <taxon>Bacteria</taxon>
        <taxon>Pseudomonadati</taxon>
        <taxon>Pseudomonadota</taxon>
        <taxon>Gammaproteobacteria</taxon>
        <taxon>Vibrionales</taxon>
        <taxon>Vibrionaceae</taxon>
        <taxon>Vibrio</taxon>
    </lineage>
</organism>
<dbReference type="Gene3D" id="3.30.450.20">
    <property type="entry name" value="PAS domain"/>
    <property type="match status" value="1"/>
</dbReference>
<dbReference type="Proteomes" id="UP000555836">
    <property type="component" value="Unassembled WGS sequence"/>
</dbReference>
<comment type="caution">
    <text evidence="2">The sequence shown here is derived from an EMBL/GenBank/DDBJ whole genome shotgun (WGS) entry which is preliminary data.</text>
</comment>
<dbReference type="NCBIfam" id="TIGR00229">
    <property type="entry name" value="sensory_box"/>
    <property type="match status" value="1"/>
</dbReference>
<protein>
    <submittedName>
        <fullName evidence="2">PAS domain-containing protein</fullName>
    </submittedName>
</protein>
<dbReference type="SUPFAM" id="SSF55785">
    <property type="entry name" value="PYP-like sensor domain (PAS domain)"/>
    <property type="match status" value="1"/>
</dbReference>
<dbReference type="CDD" id="cd00130">
    <property type="entry name" value="PAS"/>
    <property type="match status" value="1"/>
</dbReference>
<accession>A0A7Y0S287</accession>
<name>A0A7Y0S287_VIBPH</name>
<gene>
    <name evidence="2" type="ORF">HKB21_04545</name>
</gene>
<sequence length="85" mass="9755">MSETEYDYPSSYSLVSITDTSSYIKYASENFNEVAGFDEGELIGKPHNVVRHPDMPKQAFKDLWTHLKTGKHWMGMVKNRRKNGG</sequence>
<dbReference type="InterPro" id="IPR035965">
    <property type="entry name" value="PAS-like_dom_sf"/>
</dbReference>
<evidence type="ECO:0000313" key="2">
    <source>
        <dbReference type="EMBL" id="NMU24883.1"/>
    </source>
</evidence>
<reference evidence="2 3" key="1">
    <citation type="submission" date="2020-04" db="EMBL/GenBank/DDBJ databases">
        <title>Whole-genome sequencing of Vibrio spp. from China reveals different genetic environments of blaCTX-M-14 among diverse lineages.</title>
        <authorList>
            <person name="Zheng Z."/>
            <person name="Ye L."/>
            <person name="Chen S."/>
        </authorList>
    </citation>
    <scope>NUCLEOTIDE SEQUENCE [LARGE SCALE GENOMIC DNA]</scope>
    <source>
        <strain evidence="2 3">Vb0574</strain>
    </source>
</reference>